<protein>
    <recommendedName>
        <fullName evidence="3">Calcium-binding protein</fullName>
    </recommendedName>
</protein>
<dbReference type="GO" id="GO:0005509">
    <property type="term" value="F:calcium ion binding"/>
    <property type="evidence" value="ECO:0007669"/>
    <property type="project" value="InterPro"/>
</dbReference>
<dbReference type="RefSeq" id="WP_136943286.1">
    <property type="nucleotide sequence ID" value="NZ_SWKR01000002.1"/>
</dbReference>
<dbReference type="Gene3D" id="2.150.10.10">
    <property type="entry name" value="Serralysin-like metalloprotease, C-terminal"/>
    <property type="match status" value="2"/>
</dbReference>
<sequence>MATIRGTDGNDTLEGTERPDVFEISFGADRLFGVGGDDVFRFFGVRSSSQSTPFGLIDGGSGFDTIDIRNIAPAQLSFFEFESGRFGYGITVGTQRFEIVGIEQILFNNADQTIRYTGTGQAITLIAGSGNDQFFVSAPVEAFGGAGNDRFFITGGGVTPLAGSIDGGTGIDTLQLNRSFVVDLANGTAISGGSTFTLTSIERVEALVEGENASIVYGSAQNDTFFVREMLGNGPTGVVFDGRGGDDVLTGSRGDDRLTGGAGDDVIDGSDGNDIAFFTGAAADFTVSVDGDVIVLTSAAEGVDRISNVETFSFAGEEFSAAQVRQFATTPPPPPPLADQFVLTLGAGVEAVALGTGLVVGGAGTQEVTILDRPGRLTFDGSFNAGGDRIVLAGDAADFTARRTGSAVEISDGDTIVVIPVGAAGADLIFDDGARVLAFSGGAVRIGGQAIGAEAARIEAAAQAPTALGATDPDLGAALTLFAGSSASTGGNVSVFGSVEAETVTILSGSQIVFDPSFNSGGDTIALSGDAADYAAARSGSSVVITRGAESVTIPVGREGTAIAFADGTLTLRFDPDAGGVLLGDRVIGVDPGPVAFAADMTPAPMMTEIPVIL</sequence>
<evidence type="ECO:0000313" key="2">
    <source>
        <dbReference type="Proteomes" id="UP000309138"/>
    </source>
</evidence>
<name>A0A4U1L3P8_9SPHN</name>
<organism evidence="1 2">
    <name type="scientific">Sphingomonas baiyangensis</name>
    <dbReference type="NCBI Taxonomy" id="2572576"/>
    <lineage>
        <taxon>Bacteria</taxon>
        <taxon>Pseudomonadati</taxon>
        <taxon>Pseudomonadota</taxon>
        <taxon>Alphaproteobacteria</taxon>
        <taxon>Sphingomonadales</taxon>
        <taxon>Sphingomonadaceae</taxon>
        <taxon>Sphingomonas</taxon>
    </lineage>
</organism>
<dbReference type="OrthoDB" id="9795675at2"/>
<dbReference type="PRINTS" id="PR00313">
    <property type="entry name" value="CABNDNGRPT"/>
</dbReference>
<dbReference type="Pfam" id="PF00353">
    <property type="entry name" value="HemolysinCabind"/>
    <property type="match status" value="2"/>
</dbReference>
<dbReference type="AlphaFoldDB" id="A0A4U1L3P8"/>
<dbReference type="SUPFAM" id="SSF51120">
    <property type="entry name" value="beta-Roll"/>
    <property type="match status" value="2"/>
</dbReference>
<dbReference type="PROSITE" id="PS00330">
    <property type="entry name" value="HEMOLYSIN_CALCIUM"/>
    <property type="match status" value="1"/>
</dbReference>
<proteinExistence type="predicted"/>
<evidence type="ECO:0008006" key="3">
    <source>
        <dbReference type="Google" id="ProtNLM"/>
    </source>
</evidence>
<dbReference type="EMBL" id="SWKR01000002">
    <property type="protein sequence ID" value="TKD51342.1"/>
    <property type="molecule type" value="Genomic_DNA"/>
</dbReference>
<dbReference type="InterPro" id="IPR001343">
    <property type="entry name" value="Hemolysn_Ca-bd"/>
</dbReference>
<keyword evidence="2" id="KW-1185">Reference proteome</keyword>
<dbReference type="InterPro" id="IPR018511">
    <property type="entry name" value="Hemolysin-typ_Ca-bd_CS"/>
</dbReference>
<dbReference type="Proteomes" id="UP000309138">
    <property type="component" value="Unassembled WGS sequence"/>
</dbReference>
<gene>
    <name evidence="1" type="ORF">FBR43_11705</name>
</gene>
<comment type="caution">
    <text evidence="1">The sequence shown here is derived from an EMBL/GenBank/DDBJ whole genome shotgun (WGS) entry which is preliminary data.</text>
</comment>
<reference evidence="1 2" key="1">
    <citation type="submission" date="2019-04" db="EMBL/GenBank/DDBJ databases">
        <authorList>
            <person name="Yang Y."/>
            <person name="Wei D."/>
        </authorList>
    </citation>
    <scope>NUCLEOTIDE SEQUENCE [LARGE SCALE GENOMIC DNA]</scope>
    <source>
        <strain evidence="1 2">L-1-4w-11</strain>
    </source>
</reference>
<dbReference type="InterPro" id="IPR011049">
    <property type="entry name" value="Serralysin-like_metalloprot_C"/>
</dbReference>
<evidence type="ECO:0000313" key="1">
    <source>
        <dbReference type="EMBL" id="TKD51342.1"/>
    </source>
</evidence>
<accession>A0A4U1L3P8</accession>